<dbReference type="PANTHER" id="PTHR30055">
    <property type="entry name" value="HTH-TYPE TRANSCRIPTIONAL REGULATOR RUTR"/>
    <property type="match status" value="1"/>
</dbReference>
<dbReference type="SUPFAM" id="SSF48498">
    <property type="entry name" value="Tetracyclin repressor-like, C-terminal domain"/>
    <property type="match status" value="1"/>
</dbReference>
<keyword evidence="7" id="KW-1185">Reference proteome</keyword>
<comment type="caution">
    <text evidence="6">The sequence shown here is derived from an EMBL/GenBank/DDBJ whole genome shotgun (WGS) entry which is preliminary data.</text>
</comment>
<evidence type="ECO:0000259" key="5">
    <source>
        <dbReference type="PROSITE" id="PS50977"/>
    </source>
</evidence>
<organism evidence="6 7">
    <name type="scientific">Enteractinococcus fodinae</name>
    <dbReference type="NCBI Taxonomy" id="684663"/>
    <lineage>
        <taxon>Bacteria</taxon>
        <taxon>Bacillati</taxon>
        <taxon>Actinomycetota</taxon>
        <taxon>Actinomycetes</taxon>
        <taxon>Micrococcales</taxon>
        <taxon>Micrococcaceae</taxon>
    </lineage>
</organism>
<dbReference type="Pfam" id="PF17932">
    <property type="entry name" value="TetR_C_24"/>
    <property type="match status" value="1"/>
</dbReference>
<feature type="domain" description="HTH tetR-type" evidence="5">
    <location>
        <begin position="20"/>
        <end position="80"/>
    </location>
</feature>
<evidence type="ECO:0000313" key="6">
    <source>
        <dbReference type="EMBL" id="MDR7347851.1"/>
    </source>
</evidence>
<evidence type="ECO:0000313" key="7">
    <source>
        <dbReference type="Proteomes" id="UP001183794"/>
    </source>
</evidence>
<dbReference type="InterPro" id="IPR041490">
    <property type="entry name" value="KstR2_TetR_C"/>
</dbReference>
<sequence>MESDTGTMQPAQAAQAARTQVRIRQLLDAAARLMTTSGSQSVSMQAVADEANVSVGLIYRYFSSKQQLVNAVIVGVLDDMAVHVPAATAQVDDPIRRLASALEAFIRVVDDQRAAVLLTYRESHTLDAEGLQAIKDAEIRTAQPLVTALREANEQGMIRPMNVSVFGYDLLMMAHTWALKHWYFKNRTTLDDYIADQIAIALSAALRPEHRQNYTDLLSDLT</sequence>
<protein>
    <submittedName>
        <fullName evidence="6">AcrR family transcriptional regulator</fullName>
    </submittedName>
</protein>
<evidence type="ECO:0000256" key="4">
    <source>
        <dbReference type="PROSITE-ProRule" id="PRU00335"/>
    </source>
</evidence>
<dbReference type="PANTHER" id="PTHR30055:SF234">
    <property type="entry name" value="HTH-TYPE TRANSCRIPTIONAL REGULATOR BETI"/>
    <property type="match status" value="1"/>
</dbReference>
<reference evidence="6 7" key="1">
    <citation type="submission" date="2023-07" db="EMBL/GenBank/DDBJ databases">
        <title>Sequencing the genomes of 1000 actinobacteria strains.</title>
        <authorList>
            <person name="Klenk H.-P."/>
        </authorList>
    </citation>
    <scope>NUCLEOTIDE SEQUENCE [LARGE SCALE GENOMIC DNA]</scope>
    <source>
        <strain evidence="6 7">DSM 22966</strain>
    </source>
</reference>
<proteinExistence type="predicted"/>
<keyword evidence="3" id="KW-0804">Transcription</keyword>
<feature type="DNA-binding region" description="H-T-H motif" evidence="4">
    <location>
        <begin position="43"/>
        <end position="62"/>
    </location>
</feature>
<evidence type="ECO:0000256" key="2">
    <source>
        <dbReference type="ARBA" id="ARBA00023125"/>
    </source>
</evidence>
<dbReference type="InterPro" id="IPR023772">
    <property type="entry name" value="DNA-bd_HTH_TetR-type_CS"/>
</dbReference>
<dbReference type="EMBL" id="JAVDYJ010000001">
    <property type="protein sequence ID" value="MDR7347851.1"/>
    <property type="molecule type" value="Genomic_DNA"/>
</dbReference>
<dbReference type="PROSITE" id="PS50977">
    <property type="entry name" value="HTH_TETR_2"/>
    <property type="match status" value="1"/>
</dbReference>
<dbReference type="Pfam" id="PF00440">
    <property type="entry name" value="TetR_N"/>
    <property type="match status" value="1"/>
</dbReference>
<name>A0ABU2B3K3_9MICC</name>
<evidence type="ECO:0000256" key="3">
    <source>
        <dbReference type="ARBA" id="ARBA00023163"/>
    </source>
</evidence>
<dbReference type="Proteomes" id="UP001183794">
    <property type="component" value="Unassembled WGS sequence"/>
</dbReference>
<keyword evidence="1" id="KW-0805">Transcription regulation</keyword>
<dbReference type="Gene3D" id="1.10.10.60">
    <property type="entry name" value="Homeodomain-like"/>
    <property type="match status" value="1"/>
</dbReference>
<dbReference type="InterPro" id="IPR036271">
    <property type="entry name" value="Tet_transcr_reg_TetR-rel_C_sf"/>
</dbReference>
<dbReference type="InterPro" id="IPR009057">
    <property type="entry name" value="Homeodomain-like_sf"/>
</dbReference>
<dbReference type="PRINTS" id="PR00455">
    <property type="entry name" value="HTHTETR"/>
</dbReference>
<dbReference type="Gene3D" id="1.10.357.10">
    <property type="entry name" value="Tetracycline Repressor, domain 2"/>
    <property type="match status" value="1"/>
</dbReference>
<evidence type="ECO:0000256" key="1">
    <source>
        <dbReference type="ARBA" id="ARBA00023015"/>
    </source>
</evidence>
<dbReference type="PROSITE" id="PS01081">
    <property type="entry name" value="HTH_TETR_1"/>
    <property type="match status" value="1"/>
</dbReference>
<dbReference type="InterPro" id="IPR050109">
    <property type="entry name" value="HTH-type_TetR-like_transc_reg"/>
</dbReference>
<gene>
    <name evidence="6" type="ORF">J2S62_002108</name>
</gene>
<dbReference type="RefSeq" id="WP_310174506.1">
    <property type="nucleotide sequence ID" value="NZ_BAABHE010000002.1"/>
</dbReference>
<dbReference type="InterPro" id="IPR001647">
    <property type="entry name" value="HTH_TetR"/>
</dbReference>
<accession>A0ABU2B3K3</accession>
<dbReference type="SUPFAM" id="SSF46689">
    <property type="entry name" value="Homeodomain-like"/>
    <property type="match status" value="1"/>
</dbReference>
<keyword evidence="2 4" id="KW-0238">DNA-binding</keyword>